<sequence length="265" mass="28944">MIVTTSVKPSETLLTQARRLSRQLDIPLVARRNATVRKLVGEQTNRRVIVVTEEGVRFYDGNGNQPDTPLFYHPSMALVRVKRLRAGESDPLIAYSGCSRGDAVLDCTAGLCADSLVFAYAAGAEGNVTALESEPVLHAIVSEGLATYESGLPDVDAAMRRISLQCRNHADYLEQQPDNSVDIVYFDPMFRRPVYESSSIGAIRTVANSGALLPEAIGHAKRIARKSVVLKEQYGSEEFERLGFLELPSKKSTKIAYGVIQVGEG</sequence>
<dbReference type="Proteomes" id="UP001596989">
    <property type="component" value="Unassembled WGS sequence"/>
</dbReference>
<name>A0ABW3HN87_9BACL</name>
<dbReference type="InterPro" id="IPR007536">
    <property type="entry name" value="16SrRNA_methylTrfase_J"/>
</dbReference>
<dbReference type="PANTHER" id="PTHR36112">
    <property type="entry name" value="RIBOSOMAL RNA SMALL SUBUNIT METHYLTRANSFERASE J"/>
    <property type="match status" value="1"/>
</dbReference>
<dbReference type="Gene3D" id="3.40.50.150">
    <property type="entry name" value="Vaccinia Virus protein VP39"/>
    <property type="match status" value="1"/>
</dbReference>
<dbReference type="EMBL" id="JBHTJZ010000005">
    <property type="protein sequence ID" value="MFD0958927.1"/>
    <property type="molecule type" value="Genomic_DNA"/>
</dbReference>
<protein>
    <submittedName>
        <fullName evidence="1">Class I SAM-dependent methyltransferase</fullName>
        <ecNumber evidence="1">2.1.1.-</ecNumber>
    </submittedName>
</protein>
<dbReference type="EC" id="2.1.1.-" evidence="1"/>
<organism evidence="1 2">
    <name type="scientific">Paenibacillus chungangensis</name>
    <dbReference type="NCBI Taxonomy" id="696535"/>
    <lineage>
        <taxon>Bacteria</taxon>
        <taxon>Bacillati</taxon>
        <taxon>Bacillota</taxon>
        <taxon>Bacilli</taxon>
        <taxon>Bacillales</taxon>
        <taxon>Paenibacillaceae</taxon>
        <taxon>Paenibacillus</taxon>
    </lineage>
</organism>
<keyword evidence="1" id="KW-0489">Methyltransferase</keyword>
<dbReference type="InterPro" id="IPR029063">
    <property type="entry name" value="SAM-dependent_MTases_sf"/>
</dbReference>
<evidence type="ECO:0000313" key="1">
    <source>
        <dbReference type="EMBL" id="MFD0958927.1"/>
    </source>
</evidence>
<dbReference type="RefSeq" id="WP_377562760.1">
    <property type="nucleotide sequence ID" value="NZ_JBHTJZ010000005.1"/>
</dbReference>
<gene>
    <name evidence="1" type="ORF">ACFQ2I_05925</name>
</gene>
<proteinExistence type="predicted"/>
<dbReference type="GO" id="GO:0032259">
    <property type="term" value="P:methylation"/>
    <property type="evidence" value="ECO:0007669"/>
    <property type="project" value="UniProtKB-KW"/>
</dbReference>
<dbReference type="SUPFAM" id="SSF53335">
    <property type="entry name" value="S-adenosyl-L-methionine-dependent methyltransferases"/>
    <property type="match status" value="1"/>
</dbReference>
<accession>A0ABW3HN87</accession>
<dbReference type="GO" id="GO:0008168">
    <property type="term" value="F:methyltransferase activity"/>
    <property type="evidence" value="ECO:0007669"/>
    <property type="project" value="UniProtKB-KW"/>
</dbReference>
<comment type="caution">
    <text evidence="1">The sequence shown here is derived from an EMBL/GenBank/DDBJ whole genome shotgun (WGS) entry which is preliminary data.</text>
</comment>
<dbReference type="PANTHER" id="PTHR36112:SF1">
    <property type="entry name" value="RIBOSOMAL RNA SMALL SUBUNIT METHYLTRANSFERASE J"/>
    <property type="match status" value="1"/>
</dbReference>
<dbReference type="Pfam" id="PF04445">
    <property type="entry name" value="SAM_MT"/>
    <property type="match status" value="1"/>
</dbReference>
<evidence type="ECO:0000313" key="2">
    <source>
        <dbReference type="Proteomes" id="UP001596989"/>
    </source>
</evidence>
<reference evidence="2" key="1">
    <citation type="journal article" date="2019" name="Int. J. Syst. Evol. Microbiol.">
        <title>The Global Catalogue of Microorganisms (GCM) 10K type strain sequencing project: providing services to taxonomists for standard genome sequencing and annotation.</title>
        <authorList>
            <consortium name="The Broad Institute Genomics Platform"/>
            <consortium name="The Broad Institute Genome Sequencing Center for Infectious Disease"/>
            <person name="Wu L."/>
            <person name="Ma J."/>
        </authorList>
    </citation>
    <scope>NUCLEOTIDE SEQUENCE [LARGE SCALE GENOMIC DNA]</scope>
    <source>
        <strain evidence="2">CCUG 59129</strain>
    </source>
</reference>
<keyword evidence="2" id="KW-1185">Reference proteome</keyword>
<keyword evidence="1" id="KW-0808">Transferase</keyword>